<dbReference type="Gene3D" id="3.50.50.60">
    <property type="entry name" value="FAD/NAD(P)-binding domain"/>
    <property type="match status" value="2"/>
</dbReference>
<feature type="non-terminal residue" evidence="2">
    <location>
        <position position="381"/>
    </location>
</feature>
<comment type="caution">
    <text evidence="2">The sequence shown here is derived from an EMBL/GenBank/DDBJ whole genome shotgun (WGS) entry which is preliminary data.</text>
</comment>
<reference evidence="2" key="2">
    <citation type="journal article" date="2014" name="ISME J.">
        <title>Microbial stratification in low pH oxic and suboxic macroscopic growths along an acid mine drainage.</title>
        <authorList>
            <person name="Mendez-Garcia C."/>
            <person name="Mesa V."/>
            <person name="Sprenger R.R."/>
            <person name="Richter M."/>
            <person name="Diez M.S."/>
            <person name="Solano J."/>
            <person name="Bargiela R."/>
            <person name="Golyshina O.V."/>
            <person name="Manteca A."/>
            <person name="Ramos J.L."/>
            <person name="Gallego J.R."/>
            <person name="Llorente I."/>
            <person name="Martins Dos Santos V.A."/>
            <person name="Jensen O.N."/>
            <person name="Pelaez A.I."/>
            <person name="Sanchez J."/>
            <person name="Ferrer M."/>
        </authorList>
    </citation>
    <scope>NUCLEOTIDE SEQUENCE</scope>
</reference>
<gene>
    <name evidence="2" type="ORF">B1A_21401</name>
</gene>
<dbReference type="GO" id="GO:0016491">
    <property type="term" value="F:oxidoreductase activity"/>
    <property type="evidence" value="ECO:0007669"/>
    <property type="project" value="InterPro"/>
</dbReference>
<evidence type="ECO:0000259" key="1">
    <source>
        <dbReference type="Pfam" id="PF07992"/>
    </source>
</evidence>
<dbReference type="SUPFAM" id="SSF51905">
    <property type="entry name" value="FAD/NAD(P)-binding domain"/>
    <property type="match status" value="2"/>
</dbReference>
<organism evidence="2">
    <name type="scientific">mine drainage metagenome</name>
    <dbReference type="NCBI Taxonomy" id="410659"/>
    <lineage>
        <taxon>unclassified sequences</taxon>
        <taxon>metagenomes</taxon>
        <taxon>ecological metagenomes</taxon>
    </lineage>
</organism>
<dbReference type="InterPro" id="IPR023753">
    <property type="entry name" value="FAD/NAD-binding_dom"/>
</dbReference>
<dbReference type="Pfam" id="PF07992">
    <property type="entry name" value="Pyr_redox_2"/>
    <property type="match status" value="1"/>
</dbReference>
<reference evidence="2" key="1">
    <citation type="submission" date="2013-08" db="EMBL/GenBank/DDBJ databases">
        <authorList>
            <person name="Mendez C."/>
            <person name="Richter M."/>
            <person name="Ferrer M."/>
            <person name="Sanchez J."/>
        </authorList>
    </citation>
    <scope>NUCLEOTIDE SEQUENCE</scope>
</reference>
<dbReference type="EMBL" id="AUZX01015816">
    <property type="protein sequence ID" value="EQD28033.1"/>
    <property type="molecule type" value="Genomic_DNA"/>
</dbReference>
<dbReference type="AlphaFoldDB" id="T0Y4P4"/>
<dbReference type="InterPro" id="IPR052541">
    <property type="entry name" value="SQRD"/>
</dbReference>
<accession>T0Y4P4</accession>
<dbReference type="PANTHER" id="PTHR43755">
    <property type="match status" value="1"/>
</dbReference>
<protein>
    <submittedName>
        <fullName evidence="2">Flavoprotein reductase</fullName>
    </submittedName>
</protein>
<sequence>MKILIVGGGMGGTILANNLARRLVPELKEGKAQITMLSASDKHMYQPGLLYLAVGRMTPDELYRDQAGLLESSIHFHVDPVEEFHLDDQQVKTRSGRIHAYDILVIATGSRMYPEEIPGLAEYAETFYTEASALKMFKRLQSFEGGKVVIAVGVPHKCPMAPLEITFMLHDYFKDRGLLDKVQLHYTYPINRVHTLENVAKWAAPEMDRLGITYETFFNMKEVDGEKKVVHSEEGTEVPYDLLITIPAHRGMEVLERNNLGKNGWIPTHRGKLNMEGRENVFVLGDTTNIPISKSGSTAHFQADTLGENIAALIKLGAPVREYDGKVFCFIETGKDRATYAMFNYQTPPSPQPPTKAVHWFKMAYNNSTGFLPVVCFEQRG</sequence>
<name>T0Y4P4_9ZZZZ</name>
<dbReference type="InterPro" id="IPR036188">
    <property type="entry name" value="FAD/NAD-bd_sf"/>
</dbReference>
<feature type="domain" description="FAD/NAD(P)-binding" evidence="1">
    <location>
        <begin position="1"/>
        <end position="291"/>
    </location>
</feature>
<evidence type="ECO:0000313" key="2">
    <source>
        <dbReference type="EMBL" id="EQD28033.1"/>
    </source>
</evidence>
<proteinExistence type="predicted"/>
<dbReference type="PANTHER" id="PTHR43755:SF1">
    <property type="entry name" value="FAD-DEPENDENT PYRIDINE NUCLEOTIDE-DISULPHIDE OXIDOREDUCTASE"/>
    <property type="match status" value="1"/>
</dbReference>